<evidence type="ECO:0000256" key="4">
    <source>
        <dbReference type="ARBA" id="ARBA00023015"/>
    </source>
</evidence>
<evidence type="ECO:0000313" key="11">
    <source>
        <dbReference type="EMBL" id="EEY22199.1"/>
    </source>
</evidence>
<dbReference type="InterPro" id="IPR001138">
    <property type="entry name" value="Zn2Cys6_DnaBD"/>
</dbReference>
<dbReference type="InterPro" id="IPR036864">
    <property type="entry name" value="Zn2-C6_fun-type_DNA-bd_sf"/>
</dbReference>
<sequence>MARAPASSQLSDEKKRQRVSLACLTCRSKHIRSVCGFCQRNRTECNFAHEENKRRPPSKKFVESLQARIRHLEEQLAAAESRATAEVPSCDIINDTTDVQSDLTAPNEDGEDPLSNITALVGRLNVADDGQLHYFGSQSSYNLLKKHADDVASLEPSLKMQRQGLAAAAQLDKHVAIPVELQQHLLELYWQWQNPWNYVIHKGAFMKSFRGEDDGRHCSPLLLSSIFAIAARYSDRAELRSIPDDPSTAGDAFCDQAKILLLYESEAPTITTVQAACILALRIMSDGKEALGWLYAGNATRMAHNLGLHVDLSNWTSRTPMSPEEVEARKVTWWGCYVVDNYAPNSKLSSHEMEAIVTKADVELRSHYGALPTYLRLTASTQTPMLPHVCLYQWVHQMLSICLGDKWNDSSCTHGGGDNEHAAACRHSATEITRLLRQYKQHYTLRRIPIAAVHLCFSAAVIHLIDARPSSPARQQAIRHLQTCVDALEDLRVPWCMWSGRAIRAIQLLASEWYHCEDLTQLQSCTESPSVNTGGHGVPTIDDAARRRPGPGMPPELAGPGSSAGLVETPFTYDACTSDPFTDGLVREWLAEIGYEM</sequence>
<keyword evidence="7" id="KW-0539">Nucleus</keyword>
<dbReference type="OMA" id="RKVTWWG"/>
<dbReference type="GO" id="GO:0000981">
    <property type="term" value="F:DNA-binding transcription factor activity, RNA polymerase II-specific"/>
    <property type="evidence" value="ECO:0007669"/>
    <property type="project" value="InterPro"/>
</dbReference>
<dbReference type="GO" id="GO:0005634">
    <property type="term" value="C:nucleus"/>
    <property type="evidence" value="ECO:0007669"/>
    <property type="project" value="UniProtKB-SubCell"/>
</dbReference>
<dbReference type="GO" id="GO:0003677">
    <property type="term" value="F:DNA binding"/>
    <property type="evidence" value="ECO:0007669"/>
    <property type="project" value="UniProtKB-KW"/>
</dbReference>
<evidence type="ECO:0000256" key="2">
    <source>
        <dbReference type="ARBA" id="ARBA00022723"/>
    </source>
</evidence>
<evidence type="ECO:0000256" key="6">
    <source>
        <dbReference type="ARBA" id="ARBA00023163"/>
    </source>
</evidence>
<dbReference type="Gene3D" id="4.10.240.10">
    <property type="entry name" value="Zn(2)-C6 fungal-type DNA-binding domain"/>
    <property type="match status" value="1"/>
</dbReference>
<comment type="subcellular location">
    <subcellularLocation>
        <location evidence="1">Nucleus</location>
    </subcellularLocation>
</comment>
<dbReference type="HOGENOM" id="CLU_007003_7_1_1"/>
<dbReference type="GeneID" id="9529311"/>
<dbReference type="InterPro" id="IPR007219">
    <property type="entry name" value="XnlR_reg_dom"/>
</dbReference>
<dbReference type="InterPro" id="IPR051615">
    <property type="entry name" value="Transcr_Regulatory_Elem"/>
</dbReference>
<dbReference type="PROSITE" id="PS50103">
    <property type="entry name" value="ZF_C3H1"/>
    <property type="match status" value="1"/>
</dbReference>
<dbReference type="KEGG" id="val:VDBG_08309"/>
<dbReference type="Pfam" id="PF04082">
    <property type="entry name" value="Fungal_trans"/>
    <property type="match status" value="1"/>
</dbReference>
<dbReference type="CDD" id="cd12148">
    <property type="entry name" value="fungal_TF_MHR"/>
    <property type="match status" value="1"/>
</dbReference>
<dbReference type="SUPFAM" id="SSF57701">
    <property type="entry name" value="Zn2/Cys6 DNA-binding domain"/>
    <property type="match status" value="1"/>
</dbReference>
<dbReference type="PANTHER" id="PTHR31313">
    <property type="entry name" value="TY1 ENHANCER ACTIVATOR"/>
    <property type="match status" value="1"/>
</dbReference>
<evidence type="ECO:0000256" key="8">
    <source>
        <dbReference type="PROSITE-ProRule" id="PRU00723"/>
    </source>
</evidence>
<keyword evidence="6" id="KW-0804">Transcription</keyword>
<reference evidence="12" key="1">
    <citation type="journal article" date="2011" name="PLoS Pathog.">
        <title>Comparative genomics yields insights into niche adaptation of plant vascular wilt pathogens.</title>
        <authorList>
            <person name="Klosterman S.J."/>
            <person name="Subbarao K.V."/>
            <person name="Kang S."/>
            <person name="Veronese P."/>
            <person name="Gold S.E."/>
            <person name="Thomma B.P.H.J."/>
            <person name="Chen Z."/>
            <person name="Henrissat B."/>
            <person name="Lee Y.-H."/>
            <person name="Park J."/>
            <person name="Garcia-Pedrajas M.D."/>
            <person name="Barbara D.J."/>
            <person name="Anchieta A."/>
            <person name="de Jonge R."/>
            <person name="Santhanam P."/>
            <person name="Maruthachalam K."/>
            <person name="Atallah Z."/>
            <person name="Amyotte S.G."/>
            <person name="Paz Z."/>
            <person name="Inderbitzin P."/>
            <person name="Hayes R.J."/>
            <person name="Heiman D.I."/>
            <person name="Young S."/>
            <person name="Zeng Q."/>
            <person name="Engels R."/>
            <person name="Galagan J."/>
            <person name="Cuomo C.A."/>
            <person name="Dobinson K.F."/>
            <person name="Ma L.-J."/>
        </authorList>
    </citation>
    <scope>NUCLEOTIDE SEQUENCE [LARGE SCALE GENOMIC DNA]</scope>
    <source>
        <strain evidence="12">VaMs.102 / ATCC MYA-4576 / FGSC 10136</strain>
    </source>
</reference>
<keyword evidence="2 8" id="KW-0479">Metal-binding</keyword>
<accession>C9STN8</accession>
<keyword evidence="8" id="KW-0863">Zinc-finger</keyword>
<evidence type="ECO:0000256" key="3">
    <source>
        <dbReference type="ARBA" id="ARBA00022833"/>
    </source>
</evidence>
<protein>
    <submittedName>
        <fullName evidence="11">Nitrogen assimilation transcription factor nit-4</fullName>
    </submittedName>
</protein>
<dbReference type="OrthoDB" id="2154091at2759"/>
<feature type="domain" description="C3H1-type" evidence="10">
    <location>
        <begin position="25"/>
        <end position="52"/>
    </location>
</feature>
<evidence type="ECO:0000256" key="5">
    <source>
        <dbReference type="ARBA" id="ARBA00023125"/>
    </source>
</evidence>
<dbReference type="CDD" id="cd00067">
    <property type="entry name" value="GAL4"/>
    <property type="match status" value="1"/>
</dbReference>
<dbReference type="GO" id="GO:0008270">
    <property type="term" value="F:zinc ion binding"/>
    <property type="evidence" value="ECO:0007669"/>
    <property type="project" value="UniProtKB-KW"/>
</dbReference>
<dbReference type="PANTHER" id="PTHR31313:SF81">
    <property type="entry name" value="TY1 ENHANCER ACTIVATOR"/>
    <property type="match status" value="1"/>
</dbReference>
<dbReference type="GO" id="GO:0006351">
    <property type="term" value="P:DNA-templated transcription"/>
    <property type="evidence" value="ECO:0007669"/>
    <property type="project" value="InterPro"/>
</dbReference>
<evidence type="ECO:0000256" key="9">
    <source>
        <dbReference type="SAM" id="MobiDB-lite"/>
    </source>
</evidence>
<dbReference type="AlphaFoldDB" id="C9STN8"/>
<dbReference type="RefSeq" id="XP_003001264.1">
    <property type="nucleotide sequence ID" value="XM_003001218.1"/>
</dbReference>
<feature type="region of interest" description="Disordered" evidence="9">
    <location>
        <begin position="527"/>
        <end position="563"/>
    </location>
</feature>
<name>C9STN8_VERA1</name>
<dbReference type="Proteomes" id="UP000008698">
    <property type="component" value="Unassembled WGS sequence"/>
</dbReference>
<feature type="zinc finger region" description="C3H1-type" evidence="8">
    <location>
        <begin position="25"/>
        <end position="52"/>
    </location>
</feature>
<keyword evidence="3 8" id="KW-0862">Zinc</keyword>
<evidence type="ECO:0000313" key="12">
    <source>
        <dbReference type="Proteomes" id="UP000008698"/>
    </source>
</evidence>
<dbReference type="InterPro" id="IPR000571">
    <property type="entry name" value="Znf_CCCH"/>
</dbReference>
<evidence type="ECO:0000256" key="1">
    <source>
        <dbReference type="ARBA" id="ARBA00004123"/>
    </source>
</evidence>
<evidence type="ECO:0000256" key="7">
    <source>
        <dbReference type="ARBA" id="ARBA00023242"/>
    </source>
</evidence>
<proteinExistence type="predicted"/>
<keyword evidence="4" id="KW-0805">Transcription regulation</keyword>
<evidence type="ECO:0000259" key="10">
    <source>
        <dbReference type="PROSITE" id="PS50103"/>
    </source>
</evidence>
<organism evidence="12">
    <name type="scientific">Verticillium alfalfae (strain VaMs.102 / ATCC MYA-4576 / FGSC 10136)</name>
    <name type="common">Verticillium wilt of alfalfa</name>
    <name type="synonym">Verticillium albo-atrum</name>
    <dbReference type="NCBI Taxonomy" id="526221"/>
    <lineage>
        <taxon>Eukaryota</taxon>
        <taxon>Fungi</taxon>
        <taxon>Dikarya</taxon>
        <taxon>Ascomycota</taxon>
        <taxon>Pezizomycotina</taxon>
        <taxon>Sordariomycetes</taxon>
        <taxon>Hypocreomycetidae</taxon>
        <taxon>Glomerellales</taxon>
        <taxon>Plectosphaerellaceae</taxon>
        <taxon>Verticillium</taxon>
    </lineage>
</organism>
<dbReference type="EMBL" id="DS985225">
    <property type="protein sequence ID" value="EEY22199.1"/>
    <property type="molecule type" value="Genomic_DNA"/>
</dbReference>
<dbReference type="eggNOG" id="ENOG502SHDE">
    <property type="taxonomic scope" value="Eukaryota"/>
</dbReference>
<gene>
    <name evidence="11" type="ORF">VDBG_08309</name>
</gene>
<keyword evidence="5" id="KW-0238">DNA-binding</keyword>
<keyword evidence="12" id="KW-1185">Reference proteome</keyword>